<proteinExistence type="predicted"/>
<dbReference type="EMBL" id="BAABIS010000001">
    <property type="protein sequence ID" value="GAA4849951.1"/>
    <property type="molecule type" value="Genomic_DNA"/>
</dbReference>
<organism evidence="1 2">
    <name type="scientific">Kitasatospora terrestris</name>
    <dbReference type="NCBI Taxonomy" id="258051"/>
    <lineage>
        <taxon>Bacteria</taxon>
        <taxon>Bacillati</taxon>
        <taxon>Actinomycetota</taxon>
        <taxon>Actinomycetes</taxon>
        <taxon>Kitasatosporales</taxon>
        <taxon>Streptomycetaceae</taxon>
        <taxon>Kitasatospora</taxon>
    </lineage>
</organism>
<protein>
    <recommendedName>
        <fullName evidence="3">Acyl carrier protein</fullName>
    </recommendedName>
</protein>
<evidence type="ECO:0000313" key="2">
    <source>
        <dbReference type="Proteomes" id="UP001501752"/>
    </source>
</evidence>
<dbReference type="RefSeq" id="WP_345697206.1">
    <property type="nucleotide sequence ID" value="NZ_BAABIS010000001.1"/>
</dbReference>
<sequence length="81" mass="8049">MSDPGSTADLRSLLTAALPVAADASPTDLTIDAFDRWSLADTPVLALSVGLCVAPDPEPHPADALAGLSAVAVRRAGLAAA</sequence>
<accession>A0ABP9DME7</accession>
<name>A0ABP9DME7_9ACTN</name>
<evidence type="ECO:0008006" key="3">
    <source>
        <dbReference type="Google" id="ProtNLM"/>
    </source>
</evidence>
<gene>
    <name evidence="1" type="ORF">GCM10023235_28600</name>
</gene>
<keyword evidence="2" id="KW-1185">Reference proteome</keyword>
<comment type="caution">
    <text evidence="1">The sequence shown here is derived from an EMBL/GenBank/DDBJ whole genome shotgun (WGS) entry which is preliminary data.</text>
</comment>
<evidence type="ECO:0000313" key="1">
    <source>
        <dbReference type="EMBL" id="GAA4849951.1"/>
    </source>
</evidence>
<reference evidence="2" key="1">
    <citation type="journal article" date="2019" name="Int. J. Syst. Evol. Microbiol.">
        <title>The Global Catalogue of Microorganisms (GCM) 10K type strain sequencing project: providing services to taxonomists for standard genome sequencing and annotation.</title>
        <authorList>
            <consortium name="The Broad Institute Genomics Platform"/>
            <consortium name="The Broad Institute Genome Sequencing Center for Infectious Disease"/>
            <person name="Wu L."/>
            <person name="Ma J."/>
        </authorList>
    </citation>
    <scope>NUCLEOTIDE SEQUENCE [LARGE SCALE GENOMIC DNA]</scope>
    <source>
        <strain evidence="2">JCM 13006</strain>
    </source>
</reference>
<dbReference type="Proteomes" id="UP001501752">
    <property type="component" value="Unassembled WGS sequence"/>
</dbReference>